<accession>A0A937CR26</accession>
<evidence type="ECO:0000256" key="1">
    <source>
        <dbReference type="ARBA" id="ARBA00005495"/>
    </source>
</evidence>
<dbReference type="Gene3D" id="3.90.1590.10">
    <property type="entry name" value="glutathione-dependent formaldehyde- activating enzyme (gfa)"/>
    <property type="match status" value="1"/>
</dbReference>
<evidence type="ECO:0000256" key="4">
    <source>
        <dbReference type="ARBA" id="ARBA00023239"/>
    </source>
</evidence>
<dbReference type="Pfam" id="PF04828">
    <property type="entry name" value="GFA"/>
    <property type="match status" value="1"/>
</dbReference>
<organism evidence="6 7">
    <name type="scientific">Rhizobium setariae</name>
    <dbReference type="NCBI Taxonomy" id="2801340"/>
    <lineage>
        <taxon>Bacteria</taxon>
        <taxon>Pseudomonadati</taxon>
        <taxon>Pseudomonadota</taxon>
        <taxon>Alphaproteobacteria</taxon>
        <taxon>Hyphomicrobiales</taxon>
        <taxon>Rhizobiaceae</taxon>
        <taxon>Rhizobium/Agrobacterium group</taxon>
        <taxon>Rhizobium</taxon>
    </lineage>
</organism>
<feature type="domain" description="CENP-V/GFA" evidence="5">
    <location>
        <begin position="5"/>
        <end position="119"/>
    </location>
</feature>
<dbReference type="PANTHER" id="PTHR33337">
    <property type="entry name" value="GFA DOMAIN-CONTAINING PROTEIN"/>
    <property type="match status" value="1"/>
</dbReference>
<gene>
    <name evidence="6" type="ORF">JJB09_17505</name>
</gene>
<keyword evidence="7" id="KW-1185">Reference proteome</keyword>
<dbReference type="InterPro" id="IPR011057">
    <property type="entry name" value="Mss4-like_sf"/>
</dbReference>
<sequence length="139" mass="15207">MTGIHTGGCLCGAVRYTTSGPMREVVFCHCGQCRKQTGLYYASTNVADSDIAIEGADEVTWYHSSDKGRRGFCKHCGSTLFWKYEGTGQISIQAGSVDMPTNLTPGYHIFCADKGDFYEINDGLPQFRKDSPGIVTNTE</sequence>
<comment type="similarity">
    <text evidence="1">Belongs to the Gfa family.</text>
</comment>
<name>A0A937CR26_9HYPH</name>
<dbReference type="Proteomes" id="UP000633219">
    <property type="component" value="Unassembled WGS sequence"/>
</dbReference>
<reference evidence="6" key="1">
    <citation type="submission" date="2021-01" db="EMBL/GenBank/DDBJ databases">
        <title>Rhizobium sp. strain KVB221 16S ribosomal RNA gene Genome sequencing and assembly.</title>
        <authorList>
            <person name="Kang M."/>
        </authorList>
    </citation>
    <scope>NUCLEOTIDE SEQUENCE</scope>
    <source>
        <strain evidence="6">KVB221</strain>
    </source>
</reference>
<evidence type="ECO:0000256" key="3">
    <source>
        <dbReference type="ARBA" id="ARBA00022833"/>
    </source>
</evidence>
<keyword evidence="4" id="KW-0456">Lyase</keyword>
<dbReference type="AlphaFoldDB" id="A0A937CR26"/>
<dbReference type="GO" id="GO:0016846">
    <property type="term" value="F:carbon-sulfur lyase activity"/>
    <property type="evidence" value="ECO:0007669"/>
    <property type="project" value="InterPro"/>
</dbReference>
<evidence type="ECO:0000313" key="7">
    <source>
        <dbReference type="Proteomes" id="UP000633219"/>
    </source>
</evidence>
<dbReference type="PANTHER" id="PTHR33337:SF40">
    <property type="entry name" value="CENP-V_GFA DOMAIN-CONTAINING PROTEIN-RELATED"/>
    <property type="match status" value="1"/>
</dbReference>
<proteinExistence type="inferred from homology"/>
<comment type="caution">
    <text evidence="6">The sequence shown here is derived from an EMBL/GenBank/DDBJ whole genome shotgun (WGS) entry which is preliminary data.</text>
</comment>
<dbReference type="EMBL" id="JAEQNC010000010">
    <property type="protein sequence ID" value="MBL0373822.1"/>
    <property type="molecule type" value="Genomic_DNA"/>
</dbReference>
<dbReference type="RefSeq" id="WP_201660999.1">
    <property type="nucleotide sequence ID" value="NZ_JAEQNC010000010.1"/>
</dbReference>
<protein>
    <submittedName>
        <fullName evidence="6">GFA family protein</fullName>
    </submittedName>
</protein>
<evidence type="ECO:0000313" key="6">
    <source>
        <dbReference type="EMBL" id="MBL0373822.1"/>
    </source>
</evidence>
<evidence type="ECO:0000259" key="5">
    <source>
        <dbReference type="PROSITE" id="PS51891"/>
    </source>
</evidence>
<keyword evidence="3" id="KW-0862">Zinc</keyword>
<dbReference type="GO" id="GO:0046872">
    <property type="term" value="F:metal ion binding"/>
    <property type="evidence" value="ECO:0007669"/>
    <property type="project" value="UniProtKB-KW"/>
</dbReference>
<dbReference type="SUPFAM" id="SSF51316">
    <property type="entry name" value="Mss4-like"/>
    <property type="match status" value="1"/>
</dbReference>
<evidence type="ECO:0000256" key="2">
    <source>
        <dbReference type="ARBA" id="ARBA00022723"/>
    </source>
</evidence>
<keyword evidence="2" id="KW-0479">Metal-binding</keyword>
<dbReference type="PROSITE" id="PS51891">
    <property type="entry name" value="CENP_V_GFA"/>
    <property type="match status" value="1"/>
</dbReference>
<dbReference type="InterPro" id="IPR006913">
    <property type="entry name" value="CENP-V/GFA"/>
</dbReference>